<protein>
    <submittedName>
        <fullName evidence="1">Uncharacterized protein</fullName>
    </submittedName>
</protein>
<dbReference type="EMBL" id="CARXXK010000002">
    <property type="protein sequence ID" value="CAI6353077.1"/>
    <property type="molecule type" value="Genomic_DNA"/>
</dbReference>
<organism evidence="1 2">
    <name type="scientific">Macrosiphum euphorbiae</name>
    <name type="common">potato aphid</name>
    <dbReference type="NCBI Taxonomy" id="13131"/>
    <lineage>
        <taxon>Eukaryota</taxon>
        <taxon>Metazoa</taxon>
        <taxon>Ecdysozoa</taxon>
        <taxon>Arthropoda</taxon>
        <taxon>Hexapoda</taxon>
        <taxon>Insecta</taxon>
        <taxon>Pterygota</taxon>
        <taxon>Neoptera</taxon>
        <taxon>Paraneoptera</taxon>
        <taxon>Hemiptera</taxon>
        <taxon>Sternorrhyncha</taxon>
        <taxon>Aphidomorpha</taxon>
        <taxon>Aphidoidea</taxon>
        <taxon>Aphididae</taxon>
        <taxon>Macrosiphini</taxon>
        <taxon>Macrosiphum</taxon>
    </lineage>
</organism>
<comment type="caution">
    <text evidence="1">The sequence shown here is derived from an EMBL/GenBank/DDBJ whole genome shotgun (WGS) entry which is preliminary data.</text>
</comment>
<evidence type="ECO:0000313" key="2">
    <source>
        <dbReference type="Proteomes" id="UP001160148"/>
    </source>
</evidence>
<dbReference type="Proteomes" id="UP001160148">
    <property type="component" value="Unassembled WGS sequence"/>
</dbReference>
<evidence type="ECO:0000313" key="1">
    <source>
        <dbReference type="EMBL" id="CAI6353077.1"/>
    </source>
</evidence>
<sequence length="78" mass="9086">MKVKYAAQVLRDALNWLNSWERNLEQNLITDNDFLTKQTAEGLRMTIQSTIDLSNFLLNDCGFAYVLSNKFNQDRVEV</sequence>
<gene>
    <name evidence="1" type="ORF">MEUPH1_LOCUS9240</name>
</gene>
<accession>A0AAV0WB94</accession>
<keyword evidence="2" id="KW-1185">Reference proteome</keyword>
<name>A0AAV0WB94_9HEMI</name>
<reference evidence="1 2" key="1">
    <citation type="submission" date="2023-01" db="EMBL/GenBank/DDBJ databases">
        <authorList>
            <person name="Whitehead M."/>
        </authorList>
    </citation>
    <scope>NUCLEOTIDE SEQUENCE [LARGE SCALE GENOMIC DNA]</scope>
</reference>
<proteinExistence type="predicted"/>
<dbReference type="AlphaFoldDB" id="A0AAV0WB94"/>